<dbReference type="AlphaFoldDB" id="A0A6B8KB40"/>
<dbReference type="KEGG" id="mhey:H2LOC_002970"/>
<dbReference type="OrthoDB" id="9150143at2"/>
<keyword evidence="2" id="KW-1185">Reference proteome</keyword>
<reference evidence="1 2" key="1">
    <citation type="submission" date="2019-11" db="EMBL/GenBank/DDBJ databases">
        <title>The genome sequence of Methylocystis heyeri.</title>
        <authorList>
            <person name="Oshkin I.Y."/>
            <person name="Miroshnikov K."/>
            <person name="Dedysh S.N."/>
        </authorList>
    </citation>
    <scope>NUCLEOTIDE SEQUENCE [LARGE SCALE GENOMIC DNA]</scope>
    <source>
        <strain evidence="1 2">H2</strain>
    </source>
</reference>
<evidence type="ECO:0000313" key="2">
    <source>
        <dbReference type="Proteomes" id="UP000309061"/>
    </source>
</evidence>
<name>A0A6B8KB40_9HYPH</name>
<protein>
    <submittedName>
        <fullName evidence="1">Uncharacterized protein</fullName>
    </submittedName>
</protein>
<evidence type="ECO:0000313" key="1">
    <source>
        <dbReference type="EMBL" id="QGM44732.1"/>
    </source>
</evidence>
<dbReference type="EMBL" id="CP046052">
    <property type="protein sequence ID" value="QGM44732.1"/>
    <property type="molecule type" value="Genomic_DNA"/>
</dbReference>
<proteinExistence type="predicted"/>
<sequence>MLMQHSKFEHSIWPSILAPLLAGLLAAAVYNSRSQAAPASPSPSRQVYVVNDHEGYGLIDCISQKRECGKVVADSWCEAHGHGRALAFGGADDVTGAIADSKTPRPPAGVALVACQD</sequence>
<accession>A0A6B8KB40</accession>
<dbReference type="Proteomes" id="UP000309061">
    <property type="component" value="Chromosome"/>
</dbReference>
<organism evidence="1 2">
    <name type="scientific">Methylocystis heyeri</name>
    <dbReference type="NCBI Taxonomy" id="391905"/>
    <lineage>
        <taxon>Bacteria</taxon>
        <taxon>Pseudomonadati</taxon>
        <taxon>Pseudomonadota</taxon>
        <taxon>Alphaproteobacteria</taxon>
        <taxon>Hyphomicrobiales</taxon>
        <taxon>Methylocystaceae</taxon>
        <taxon>Methylocystis</taxon>
    </lineage>
</organism>
<dbReference type="RefSeq" id="WP_136495030.1">
    <property type="nucleotide sequence ID" value="NZ_CP046052.1"/>
</dbReference>
<gene>
    <name evidence="1" type="ORF">H2LOC_002970</name>
</gene>